<feature type="compositionally biased region" description="Basic and acidic residues" evidence="1">
    <location>
        <begin position="1"/>
        <end position="10"/>
    </location>
</feature>
<feature type="region of interest" description="Disordered" evidence="1">
    <location>
        <begin position="461"/>
        <end position="480"/>
    </location>
</feature>
<dbReference type="AlphaFoldDB" id="D5SJC8"/>
<geneLocation type="plasmid" evidence="3 4">
    <name>pSCL4</name>
</geneLocation>
<dbReference type="PANTHER" id="PTHR42912">
    <property type="entry name" value="METHYLTRANSFERASE"/>
    <property type="match status" value="1"/>
</dbReference>
<dbReference type="GO" id="GO:0032259">
    <property type="term" value="P:methylation"/>
    <property type="evidence" value="ECO:0007669"/>
    <property type="project" value="UniProtKB-KW"/>
</dbReference>
<dbReference type="Gene3D" id="3.40.50.150">
    <property type="entry name" value="Vaccinia Virus protein VP39"/>
    <property type="match status" value="1"/>
</dbReference>
<dbReference type="GO" id="GO:0008168">
    <property type="term" value="F:methyltransferase activity"/>
    <property type="evidence" value="ECO:0007669"/>
    <property type="project" value="UniProtKB-KW"/>
</dbReference>
<keyword evidence="3" id="KW-0489">Methyltransferase</keyword>
<feature type="region of interest" description="Disordered" evidence="1">
    <location>
        <begin position="523"/>
        <end position="642"/>
    </location>
</feature>
<dbReference type="SUPFAM" id="SSF53335">
    <property type="entry name" value="S-adenosyl-L-methionine-dependent methyltransferases"/>
    <property type="match status" value="1"/>
</dbReference>
<dbReference type="eggNOG" id="COG2890">
    <property type="taxonomic scope" value="Bacteria"/>
</dbReference>
<feature type="region of interest" description="Disordered" evidence="1">
    <location>
        <begin position="664"/>
        <end position="717"/>
    </location>
</feature>
<evidence type="ECO:0000313" key="4">
    <source>
        <dbReference type="Proteomes" id="UP000002357"/>
    </source>
</evidence>
<evidence type="ECO:0000256" key="1">
    <source>
        <dbReference type="SAM" id="MobiDB-lite"/>
    </source>
</evidence>
<dbReference type="InterPro" id="IPR041698">
    <property type="entry name" value="Methyltransf_25"/>
</dbReference>
<feature type="compositionally biased region" description="Basic and acidic residues" evidence="1">
    <location>
        <begin position="559"/>
        <end position="588"/>
    </location>
</feature>
<reference evidence="3 4" key="1">
    <citation type="journal article" date="2010" name="Genome Biol. Evol.">
        <title>The sequence of a 1.8-mb bacterial linear plasmid reveals a rich evolutionary reservoir of secondary metabolic pathways.</title>
        <authorList>
            <person name="Medema M.H."/>
            <person name="Trefzer A."/>
            <person name="Kovalchuk A."/>
            <person name="van den Berg M."/>
            <person name="Mueller U."/>
            <person name="Heijne W."/>
            <person name="Wu L."/>
            <person name="Alam M.T."/>
            <person name="Ronning C.M."/>
            <person name="Nierman W.C."/>
            <person name="Bovenberg R.A.L."/>
            <person name="Breitling R."/>
            <person name="Takano E."/>
        </authorList>
    </citation>
    <scope>NUCLEOTIDE SEQUENCE [LARGE SCALE GENOMIC DNA]</scope>
    <source>
        <strain evidence="4">ATCC 27064 / DSM 738 / JCM 4710 / NBRC 13307 / NCIMB 12785 / NRRL 3585 / VKM Ac-602</strain>
        <plasmid evidence="3">pSCL4</plasmid>
    </source>
</reference>
<gene>
    <name evidence="3" type="ORF">SCLAV_p0531</name>
</gene>
<keyword evidence="3" id="KW-0614">Plasmid</keyword>
<feature type="region of interest" description="Disordered" evidence="1">
    <location>
        <begin position="358"/>
        <end position="394"/>
    </location>
</feature>
<protein>
    <submittedName>
        <fullName evidence="3">Methyltransferase family protein</fullName>
    </submittedName>
</protein>
<feature type="compositionally biased region" description="Gly residues" evidence="1">
    <location>
        <begin position="523"/>
        <end position="532"/>
    </location>
</feature>
<evidence type="ECO:0000313" key="3">
    <source>
        <dbReference type="EMBL" id="EFG04021.2"/>
    </source>
</evidence>
<keyword evidence="4" id="KW-1185">Reference proteome</keyword>
<feature type="compositionally biased region" description="Basic and acidic residues" evidence="1">
    <location>
        <begin position="303"/>
        <end position="321"/>
    </location>
</feature>
<sequence length="916" mass="97080">MPVRGVRGETGRPPTQGDPMGTTDAVAFWDGVYADRPEAMDPRPNVRLTGTVAELPPGDALDLGCGTGGDALWLARQGWRVTAVDISAVAVERLAGLARAHALDGRVSAVRHDLRTSFPSGGFDLISAHYLHTPFDLDRAAVLRSATRALRPGGRLLVVDHGSAAPWSWNRNDPGVRYPGPREVATDIGLDPAVWTVERADTPRRIANGPDGRTAAVQITGRGRCRGDRADLGRRVSVSVPCRRGSRPRGSATGGRPGQTGSRRPDLADVTARRLIPPGLLPHTGGLARRSSGDMADGHRRRCPAERLRRGPDAVDPRGVPEDPSGVPGRRRLLHPAHMDGTVGADLRVELLGDVIRRQRPDRGPGTGGGTCDRTGAETDGAVVDPDHGDLAVGRDERAGRDRRVHLGDGLDRTPLGAACLADGHRHRVGTADRVGGAGPQQHGPAVGPLPGLDRVRFGRRRGERPGRGPPCRAGRLVDGHDGAGVRTVLVPDDRQRPVRRDEDLLVPLGGVGGGGVEAFGGGPVSGRGGALGDEDLGGLAGGRLPPGHHGAARRADRHGRDDRGGVLDDVDRGRPARRAGGEHRGADGVRGPRPQPGQGDGAVGRGEQSHGRMALAHVHGVDERRRAPGGAVRGPDGHPDLQVVGSVDLAVQGRDDIAVGGGLHVDDVDGLVPAGQCRRGAPRSGRARGRRRGDGGGSRHGAHRQHGDERSTGYPAQNPAARLNVLSQSSSCWLPQPWCPDGRIGSGHGSRTRQIDAPYMQTGGRYRSPPAVALPLACHVTRTHGRLPLLAGRTGDGQESDRRCRIRRPAVPPSCRFAVPPFRRSAVPPSRIARHVKLSPLNARAVRRPRSIRRKTRAAVVVPEGVHRVPIDVFFPGRRPQPINGQAAVELLGTGEPVWGSRDRQTLSLFELLKW</sequence>
<dbReference type="InterPro" id="IPR029063">
    <property type="entry name" value="SAM-dependent_MTases_sf"/>
</dbReference>
<keyword evidence="3" id="KW-0808">Transferase</keyword>
<dbReference type="EMBL" id="CM000914">
    <property type="protein sequence ID" value="EFG04021.2"/>
    <property type="molecule type" value="Genomic_DNA"/>
</dbReference>
<dbReference type="Pfam" id="PF13649">
    <property type="entry name" value="Methyltransf_25"/>
    <property type="match status" value="1"/>
</dbReference>
<dbReference type="CDD" id="cd02440">
    <property type="entry name" value="AdoMet_MTases"/>
    <property type="match status" value="1"/>
</dbReference>
<feature type="compositionally biased region" description="Basic and acidic residues" evidence="1">
    <location>
        <begin position="385"/>
        <end position="394"/>
    </location>
</feature>
<dbReference type="Proteomes" id="UP000002357">
    <property type="component" value="Plasmid pSCL4"/>
</dbReference>
<proteinExistence type="predicted"/>
<dbReference type="InterPro" id="IPR050508">
    <property type="entry name" value="Methyltransf_Superfamily"/>
</dbReference>
<evidence type="ECO:0000259" key="2">
    <source>
        <dbReference type="Pfam" id="PF13649"/>
    </source>
</evidence>
<feature type="region of interest" description="Disordered" evidence="1">
    <location>
        <begin position="1"/>
        <end position="23"/>
    </location>
</feature>
<dbReference type="PANTHER" id="PTHR42912:SF93">
    <property type="entry name" value="N6-ADENOSINE-METHYLTRANSFERASE TMT1A"/>
    <property type="match status" value="1"/>
</dbReference>
<feature type="region of interest" description="Disordered" evidence="1">
    <location>
        <begin position="434"/>
        <end position="453"/>
    </location>
</feature>
<accession>D5SJC8</accession>
<name>D5SJC8_STRCL</name>
<organism evidence="3 4">
    <name type="scientific">Streptomyces clavuligerus</name>
    <dbReference type="NCBI Taxonomy" id="1901"/>
    <lineage>
        <taxon>Bacteria</taxon>
        <taxon>Bacillati</taxon>
        <taxon>Actinomycetota</taxon>
        <taxon>Actinomycetes</taxon>
        <taxon>Kitasatosporales</taxon>
        <taxon>Streptomycetaceae</taxon>
        <taxon>Streptomyces</taxon>
    </lineage>
</organism>
<feature type="region of interest" description="Disordered" evidence="1">
    <location>
        <begin position="241"/>
        <end position="332"/>
    </location>
</feature>
<feature type="domain" description="Methyltransferase" evidence="2">
    <location>
        <begin position="61"/>
        <end position="154"/>
    </location>
</feature>